<dbReference type="Gene3D" id="2.40.30.10">
    <property type="entry name" value="Translation factors"/>
    <property type="match status" value="1"/>
</dbReference>
<comment type="caution">
    <text evidence="1">The sequence shown here is derived from an EMBL/GenBank/DDBJ whole genome shotgun (WGS) entry which is preliminary data.</text>
</comment>
<accession>A0A1F6XEH6</accession>
<gene>
    <name evidence="1" type="ORF">A2933_01155</name>
</gene>
<dbReference type="InterPro" id="IPR009000">
    <property type="entry name" value="Transl_B-barrel_sf"/>
</dbReference>
<proteinExistence type="predicted"/>
<protein>
    <recommendedName>
        <fullName evidence="3">Translation elongation factor-like protein</fullName>
    </recommendedName>
</protein>
<evidence type="ECO:0000313" key="2">
    <source>
        <dbReference type="Proteomes" id="UP000179381"/>
    </source>
</evidence>
<dbReference type="AlphaFoldDB" id="A0A1F6XEH6"/>
<sequence length="84" mass="8845">MAKNNSIGKVVHWYDKIGVAVIELSGGLKVGDTIKVAHGDKEFTEAISSMQLDHAPVKSGKKGQQIAIKLSEKAGEGSIVSLAE</sequence>
<reference evidence="1 2" key="1">
    <citation type="journal article" date="2016" name="Nat. Commun.">
        <title>Thousands of microbial genomes shed light on interconnected biogeochemical processes in an aquifer system.</title>
        <authorList>
            <person name="Anantharaman K."/>
            <person name="Brown C.T."/>
            <person name="Hug L.A."/>
            <person name="Sharon I."/>
            <person name="Castelle C.J."/>
            <person name="Probst A.J."/>
            <person name="Thomas B.C."/>
            <person name="Singh A."/>
            <person name="Wilkins M.J."/>
            <person name="Karaoz U."/>
            <person name="Brodie E.L."/>
            <person name="Williams K.H."/>
            <person name="Hubbard S.S."/>
            <person name="Banfield J.F."/>
        </authorList>
    </citation>
    <scope>NUCLEOTIDE SEQUENCE [LARGE SCALE GENOMIC DNA]</scope>
</reference>
<evidence type="ECO:0008006" key="3">
    <source>
        <dbReference type="Google" id="ProtNLM"/>
    </source>
</evidence>
<dbReference type="Proteomes" id="UP000179381">
    <property type="component" value="Unassembled WGS sequence"/>
</dbReference>
<name>A0A1F6XEH6_9BACT</name>
<evidence type="ECO:0000313" key="1">
    <source>
        <dbReference type="EMBL" id="OGI92495.1"/>
    </source>
</evidence>
<dbReference type="EMBL" id="MFVH01000009">
    <property type="protein sequence ID" value="OGI92495.1"/>
    <property type="molecule type" value="Genomic_DNA"/>
</dbReference>
<dbReference type="SUPFAM" id="SSF50447">
    <property type="entry name" value="Translation proteins"/>
    <property type="match status" value="1"/>
</dbReference>
<organism evidence="1 2">
    <name type="scientific">Candidatus Nomurabacteria bacterium RIFCSPLOWO2_01_FULL_46_18</name>
    <dbReference type="NCBI Taxonomy" id="1801783"/>
    <lineage>
        <taxon>Bacteria</taxon>
        <taxon>Candidatus Nomuraibacteriota</taxon>
    </lineage>
</organism>